<accession>Q8B5Y3</accession>
<dbReference type="RefSeq" id="YP_009666153.1">
    <property type="nucleotide sequence ID" value="NC_043456.1"/>
</dbReference>
<protein>
    <submittedName>
        <fullName evidence="1">Uncharacterized protein</fullName>
    </submittedName>
</protein>
<proteinExistence type="predicted"/>
<dbReference type="EMBL" id="AF409094">
    <property type="protein sequence ID" value="AAN88022.1"/>
    <property type="molecule type" value="Genomic_DNA"/>
</dbReference>
<reference evidence="1" key="1">
    <citation type="journal article" date="2003" name="Arch. Virol.">
        <title>A putative DNA helicase and novel oligoribonuclease in the Diachasmimorpha longicaudata entomopoxvirus (DlEPV).</title>
        <authorList>
            <person name="Mwaengo D.M."/>
            <person name="Lawrence P.O."/>
        </authorList>
    </citation>
    <scope>NUCLEOTIDE SEQUENCE</scope>
</reference>
<dbReference type="GeneID" id="41332140"/>
<organism evidence="1">
    <name type="scientific">Diachasmimorpha longicaudata entomopoxvirus</name>
    <dbReference type="NCBI Taxonomy" id="109981"/>
    <lineage>
        <taxon>Viruses</taxon>
        <taxon>Varidnaviria</taxon>
        <taxon>Bamfordvirae</taxon>
        <taxon>Nucleocytoviricota</taxon>
        <taxon>Pokkesviricetes</taxon>
        <taxon>Chitovirales</taxon>
        <taxon>Poxviridae</taxon>
        <taxon>Entomopoxvirinae</taxon>
        <taxon>Epsilonentomopoxvirus</taxon>
        <taxon>Epsilonentomopoxvirus dlongicaudata</taxon>
        <taxon>Diachasmimorpha entomopoxvirus</taxon>
    </lineage>
</organism>
<dbReference type="KEGG" id="vg:41332140"/>
<sequence>MVCIKIVLFVESKAMCKLFKDGISMPVPRLFSVPIIIYLSSDFNLSRNSCILISSFCKIGNTGAKLAFLSISVYISISSINFTTRSSFGGSSVYSANSYCIIRKIV</sequence>
<name>Q8B5Y3_9POXV</name>
<evidence type="ECO:0000313" key="1">
    <source>
        <dbReference type="EMBL" id="AAN88022.1"/>
    </source>
</evidence>